<dbReference type="Gene3D" id="2.170.140.10">
    <property type="entry name" value="Chitin binding domain"/>
    <property type="match status" value="1"/>
</dbReference>
<dbReference type="InParanoid" id="A0A1V9XFA0"/>
<dbReference type="SMART" id="SM00494">
    <property type="entry name" value="ChtBD2"/>
    <property type="match status" value="1"/>
</dbReference>
<gene>
    <name evidence="2" type="ORF">BIW11_10519</name>
</gene>
<dbReference type="PROSITE" id="PS50940">
    <property type="entry name" value="CHIT_BIND_II"/>
    <property type="match status" value="1"/>
</dbReference>
<organism evidence="2 3">
    <name type="scientific">Tropilaelaps mercedesae</name>
    <dbReference type="NCBI Taxonomy" id="418985"/>
    <lineage>
        <taxon>Eukaryota</taxon>
        <taxon>Metazoa</taxon>
        <taxon>Ecdysozoa</taxon>
        <taxon>Arthropoda</taxon>
        <taxon>Chelicerata</taxon>
        <taxon>Arachnida</taxon>
        <taxon>Acari</taxon>
        <taxon>Parasitiformes</taxon>
        <taxon>Mesostigmata</taxon>
        <taxon>Gamasina</taxon>
        <taxon>Dermanyssoidea</taxon>
        <taxon>Laelapidae</taxon>
        <taxon>Tropilaelaps</taxon>
    </lineage>
</organism>
<dbReference type="EMBL" id="MNPL01012272">
    <property type="protein sequence ID" value="OQR72227.1"/>
    <property type="molecule type" value="Genomic_DNA"/>
</dbReference>
<dbReference type="InterPro" id="IPR036508">
    <property type="entry name" value="Chitin-bd_dom_sf"/>
</dbReference>
<feature type="non-terminal residue" evidence="2">
    <location>
        <position position="1"/>
    </location>
</feature>
<dbReference type="Proteomes" id="UP000192247">
    <property type="component" value="Unassembled WGS sequence"/>
</dbReference>
<dbReference type="STRING" id="418985.A0A1V9XFA0"/>
<dbReference type="GO" id="GO:0005576">
    <property type="term" value="C:extracellular region"/>
    <property type="evidence" value="ECO:0007669"/>
    <property type="project" value="InterPro"/>
</dbReference>
<proteinExistence type="predicted"/>
<comment type="caution">
    <text evidence="2">The sequence shown here is derived from an EMBL/GenBank/DDBJ whole genome shotgun (WGS) entry which is preliminary data.</text>
</comment>
<evidence type="ECO:0000259" key="1">
    <source>
        <dbReference type="PROSITE" id="PS50940"/>
    </source>
</evidence>
<dbReference type="Pfam" id="PF01607">
    <property type="entry name" value="CBM_14"/>
    <property type="match status" value="1"/>
</dbReference>
<feature type="domain" description="Chitin-binding type-2" evidence="1">
    <location>
        <begin position="63"/>
        <end position="130"/>
    </location>
</feature>
<dbReference type="OrthoDB" id="6428908at2759"/>
<sequence>VDKRVGTTEFYHDVHHHDNQLNSQQPVRRFQDDRKFVASGDVVVQRTMIRNPEDAFTQTIQTNFQCPRGRPGYYADIQNECRVFHICHEYSMPNGEPHSVRYSQFCPPGTVFDQLTLTCNFVWAAVPCGSANQFFYVNSNLYQPDVHFISDDDVQRSHSLNPARYRAYKPERYVSYVPARPVTTTKDMRKTMKSYPALDISYTPPATSDITSYEKSRYISRPAVAYDTRSNGGRIRYDTHTLAHHGGHVDVHVERNLGEAKTTQYLRSAPVGERLVVESPRTQNVIITSPVHTRSHVHTHRSEIPKVSVHPSQVRFSTYAPHMGFLGFIPDQHYTTISSQTFPYSRGHTSGSTFQSFESHYQSPNHVVIPNTPVLSPKELPRLDTPFEHTQPPRYIREYYRSYKRNHMPSVPFQRPLIPASEFPGFKQNNVGFRNSLSIQHIDPHTQNYSRHHNYSHETVASISPTSTPQQRPLPAVPVVPVTAERRPSATSGRNGELVEEVVIDKARRPVLVALQQYDLRQAHDSGRRVKSRTETTEFIQEPVTIHGGRRSKTLFPSVADEVPYLKRTARSHREFVEPAFKRASAIPGVIPQEYFEYK</sequence>
<protein>
    <submittedName>
        <fullName evidence="2">Cuticular protein-like</fullName>
    </submittedName>
</protein>
<dbReference type="PANTHER" id="PTHR22933">
    <property type="entry name" value="FI18007P1-RELATED"/>
    <property type="match status" value="1"/>
</dbReference>
<keyword evidence="3" id="KW-1185">Reference proteome</keyword>
<accession>A0A1V9XFA0</accession>
<dbReference type="GO" id="GO:0008061">
    <property type="term" value="F:chitin binding"/>
    <property type="evidence" value="ECO:0007669"/>
    <property type="project" value="InterPro"/>
</dbReference>
<name>A0A1V9XFA0_9ACAR</name>
<reference evidence="2 3" key="1">
    <citation type="journal article" date="2017" name="Gigascience">
        <title>Draft genome of the honey bee ectoparasitic mite, Tropilaelaps mercedesae, is shaped by the parasitic life history.</title>
        <authorList>
            <person name="Dong X."/>
            <person name="Armstrong S.D."/>
            <person name="Xia D."/>
            <person name="Makepeace B.L."/>
            <person name="Darby A.C."/>
            <person name="Kadowaki T."/>
        </authorList>
    </citation>
    <scope>NUCLEOTIDE SEQUENCE [LARGE SCALE GENOMIC DNA]</scope>
    <source>
        <strain evidence="2">Wuxi-XJTLU</strain>
    </source>
</reference>
<dbReference type="PANTHER" id="PTHR22933:SF43">
    <property type="entry name" value="LP10131P"/>
    <property type="match status" value="1"/>
</dbReference>
<dbReference type="AlphaFoldDB" id="A0A1V9XFA0"/>
<dbReference type="InterPro" id="IPR002557">
    <property type="entry name" value="Chitin-bd_dom"/>
</dbReference>
<evidence type="ECO:0000313" key="3">
    <source>
        <dbReference type="Proteomes" id="UP000192247"/>
    </source>
</evidence>
<evidence type="ECO:0000313" key="2">
    <source>
        <dbReference type="EMBL" id="OQR72227.1"/>
    </source>
</evidence>
<dbReference type="InterPro" id="IPR052976">
    <property type="entry name" value="Scoloptoxin-like"/>
</dbReference>
<dbReference type="SUPFAM" id="SSF57625">
    <property type="entry name" value="Invertebrate chitin-binding proteins"/>
    <property type="match status" value="1"/>
</dbReference>